<name>A0ABY1P1L6_9HYPH</name>
<feature type="transmembrane region" description="Helical" evidence="5">
    <location>
        <begin position="209"/>
        <end position="233"/>
    </location>
</feature>
<protein>
    <recommendedName>
        <fullName evidence="5">Probable membrane transporter protein</fullName>
    </recommendedName>
</protein>
<accession>A0ABY1P1L6</accession>
<comment type="subcellular location">
    <subcellularLocation>
        <location evidence="5">Cell membrane</location>
        <topology evidence="5">Multi-pass membrane protein</topology>
    </subcellularLocation>
    <subcellularLocation>
        <location evidence="1">Membrane</location>
        <topology evidence="1">Multi-pass membrane protein</topology>
    </subcellularLocation>
</comment>
<comment type="similarity">
    <text evidence="5">Belongs to the 4-toluene sulfonate uptake permease (TSUP) (TC 2.A.102) family.</text>
</comment>
<evidence type="ECO:0000256" key="3">
    <source>
        <dbReference type="ARBA" id="ARBA00022989"/>
    </source>
</evidence>
<evidence type="ECO:0000256" key="1">
    <source>
        <dbReference type="ARBA" id="ARBA00004141"/>
    </source>
</evidence>
<keyword evidence="3 5" id="KW-1133">Transmembrane helix</keyword>
<evidence type="ECO:0000256" key="5">
    <source>
        <dbReference type="RuleBase" id="RU363041"/>
    </source>
</evidence>
<dbReference type="Proteomes" id="UP001157914">
    <property type="component" value="Unassembled WGS sequence"/>
</dbReference>
<feature type="transmembrane region" description="Helical" evidence="5">
    <location>
        <begin position="277"/>
        <end position="294"/>
    </location>
</feature>
<keyword evidence="2 5" id="KW-0812">Transmembrane</keyword>
<dbReference type="Pfam" id="PF01925">
    <property type="entry name" value="TauE"/>
    <property type="match status" value="1"/>
</dbReference>
<keyword evidence="4 5" id="KW-0472">Membrane</keyword>
<dbReference type="InterPro" id="IPR002781">
    <property type="entry name" value="TM_pro_TauE-like"/>
</dbReference>
<feature type="transmembrane region" description="Helical" evidence="5">
    <location>
        <begin position="115"/>
        <end position="131"/>
    </location>
</feature>
<evidence type="ECO:0000313" key="6">
    <source>
        <dbReference type="EMBL" id="SMP24135.1"/>
    </source>
</evidence>
<feature type="transmembrane region" description="Helical" evidence="5">
    <location>
        <begin position="176"/>
        <end position="202"/>
    </location>
</feature>
<keyword evidence="5" id="KW-1003">Cell membrane</keyword>
<keyword evidence="7" id="KW-1185">Reference proteome</keyword>
<dbReference type="EMBL" id="FXTT01000003">
    <property type="protein sequence ID" value="SMP24135.1"/>
    <property type="molecule type" value="Genomic_DNA"/>
</dbReference>
<gene>
    <name evidence="6" type="ORF">SAMN06265374_2379</name>
</gene>
<sequence length="298" mass="30888">MRAGLFRQHGYCLAVWNGRQGCALEDLSFLSLGLLALALLATGVVAGIIAGLLGVGGGIVIVPVLYYMFTALEIDPGVLMHVAVGTSLATILATGTSSARAHYKRGSVDMDLLKRWWWAIALGVVAGATLAGNISGGALTLIFGIVALAVAANMMIRKDGSHLADKLPGTPIKETLGFLIGGISVMMGIGGGTLGVPTLTLFNYPIRKAVGTAAAIGLIIAVPGTLMSIFFGWGVEGRPPFSLGYVNLIGFFLIIPASTYAAPLGAKIAHAIDPSKLKLIFALFLGFTGARMIYDVMV</sequence>
<feature type="transmembrane region" description="Helical" evidence="5">
    <location>
        <begin position="34"/>
        <end position="66"/>
    </location>
</feature>
<feature type="transmembrane region" description="Helical" evidence="5">
    <location>
        <begin position="245"/>
        <end position="265"/>
    </location>
</feature>
<feature type="transmembrane region" description="Helical" evidence="5">
    <location>
        <begin position="78"/>
        <end position="95"/>
    </location>
</feature>
<comment type="caution">
    <text evidence="6">The sequence shown here is derived from an EMBL/GenBank/DDBJ whole genome shotgun (WGS) entry which is preliminary data.</text>
</comment>
<feature type="transmembrane region" description="Helical" evidence="5">
    <location>
        <begin position="138"/>
        <end position="156"/>
    </location>
</feature>
<reference evidence="6 7" key="1">
    <citation type="submission" date="2017-05" db="EMBL/GenBank/DDBJ databases">
        <authorList>
            <person name="Varghese N."/>
            <person name="Submissions S."/>
        </authorList>
    </citation>
    <scope>NUCLEOTIDE SEQUENCE [LARGE SCALE GENOMIC DNA]</scope>
    <source>
        <strain evidence="6 7">DSM 15949</strain>
    </source>
</reference>
<evidence type="ECO:0000256" key="4">
    <source>
        <dbReference type="ARBA" id="ARBA00023136"/>
    </source>
</evidence>
<organism evidence="6 7">
    <name type="scientific">Roseibium denhamense</name>
    <dbReference type="NCBI Taxonomy" id="76305"/>
    <lineage>
        <taxon>Bacteria</taxon>
        <taxon>Pseudomonadati</taxon>
        <taxon>Pseudomonadota</taxon>
        <taxon>Alphaproteobacteria</taxon>
        <taxon>Hyphomicrobiales</taxon>
        <taxon>Stappiaceae</taxon>
        <taxon>Roseibium</taxon>
    </lineage>
</organism>
<dbReference type="PANTHER" id="PTHR43483:SF3">
    <property type="entry name" value="MEMBRANE TRANSPORTER PROTEIN HI_0806-RELATED"/>
    <property type="match status" value="1"/>
</dbReference>
<evidence type="ECO:0000256" key="2">
    <source>
        <dbReference type="ARBA" id="ARBA00022692"/>
    </source>
</evidence>
<dbReference type="PANTHER" id="PTHR43483">
    <property type="entry name" value="MEMBRANE TRANSPORTER PROTEIN HI_0806-RELATED"/>
    <property type="match status" value="1"/>
</dbReference>
<evidence type="ECO:0000313" key="7">
    <source>
        <dbReference type="Proteomes" id="UP001157914"/>
    </source>
</evidence>
<proteinExistence type="inferred from homology"/>